<dbReference type="Gene3D" id="3.10.10.10">
    <property type="entry name" value="HIV Type 1 Reverse Transcriptase, subunit A, domain 1"/>
    <property type="match status" value="2"/>
</dbReference>
<keyword evidence="2" id="KW-0808">Transferase</keyword>
<dbReference type="Gene3D" id="2.40.70.10">
    <property type="entry name" value="Acid Proteases"/>
    <property type="match status" value="1"/>
</dbReference>
<sequence>MEKILHERHQGVLPSNTIPNPQEDIKVVTTRSGTTLARPTVSPPPPSSSKEEEQDPKPIMDQVHISSSKSTACVPSPVVQPNPASKPNEIPERNHHQPFIPYPSRLNKSDIQIHKFLQMFKKLHFNISFAEALAHMKKYAKMLKDLLTNKDKLLEWANTTLNENFSECMALADLGASINLMPLSVWKNLMVPELAPTRMTLELTNRSIAYPAGIAEDVFVQVGKFTFPTEFVVIDYDVDPPVSLILGRPFLRTARALVDVYGEELTLRVGDEKLVLNVESTLKYPHKDESITQIDIIDITCEDHFHEVGIDPSFCTHKILMKDDFKPAVQHQRRVNPKVHKVIKAEVIKLLDAGLIYPISDSPLVSPVHVVPKKGDGFYGYFQIPIDLQDQEKTTFTCPYGTFSYCRMPFGLYNAPGTFQRHDAKRCKDTNLVLNWEKFHFMVREGIVLGHKISMNGGVWMGKKLWIFLKLATMVPPEDIMALTPPPRKFSILDSFGLLYIVMPTPWSNTMTHVNVKEKSHKGTKCLIILSRIVRSLTCGASTLWDRSRLHEGTNIYSWPSTMFLNGLKPKPYPQMTPELL</sequence>
<evidence type="ECO:0000256" key="1">
    <source>
        <dbReference type="SAM" id="MobiDB-lite"/>
    </source>
</evidence>
<feature type="region of interest" description="Disordered" evidence="1">
    <location>
        <begin position="1"/>
        <end position="101"/>
    </location>
</feature>
<dbReference type="PANTHER" id="PTHR33067:SF9">
    <property type="entry name" value="RNA-DIRECTED DNA POLYMERASE"/>
    <property type="match status" value="1"/>
</dbReference>
<feature type="compositionally biased region" description="Basic and acidic residues" evidence="1">
    <location>
        <begin position="49"/>
        <end position="58"/>
    </location>
</feature>
<dbReference type="CDD" id="cd00303">
    <property type="entry name" value="retropepsin_like"/>
    <property type="match status" value="1"/>
</dbReference>
<accession>A0A6L2ME98</accession>
<protein>
    <submittedName>
        <fullName evidence="2">Reverse transcriptase domain-containing protein</fullName>
    </submittedName>
</protein>
<dbReference type="EMBL" id="BKCJ010006129">
    <property type="protein sequence ID" value="GEU70525.1"/>
    <property type="molecule type" value="Genomic_DNA"/>
</dbReference>
<dbReference type="SUPFAM" id="SSF56672">
    <property type="entry name" value="DNA/RNA polymerases"/>
    <property type="match status" value="1"/>
</dbReference>
<dbReference type="AlphaFoldDB" id="A0A6L2ME98"/>
<feature type="compositionally biased region" description="Polar residues" evidence="1">
    <location>
        <begin position="64"/>
        <end position="73"/>
    </location>
</feature>
<dbReference type="InterPro" id="IPR043502">
    <property type="entry name" value="DNA/RNA_pol_sf"/>
</dbReference>
<comment type="caution">
    <text evidence="2">The sequence shown here is derived from an EMBL/GenBank/DDBJ whole genome shotgun (WGS) entry which is preliminary data.</text>
</comment>
<proteinExistence type="predicted"/>
<dbReference type="Gene3D" id="3.30.70.270">
    <property type="match status" value="2"/>
</dbReference>
<feature type="compositionally biased region" description="Basic and acidic residues" evidence="1">
    <location>
        <begin position="1"/>
        <end position="10"/>
    </location>
</feature>
<reference evidence="2" key="1">
    <citation type="journal article" date="2019" name="Sci. Rep.">
        <title>Draft genome of Tanacetum cinerariifolium, the natural source of mosquito coil.</title>
        <authorList>
            <person name="Yamashiro T."/>
            <person name="Shiraishi A."/>
            <person name="Satake H."/>
            <person name="Nakayama K."/>
        </authorList>
    </citation>
    <scope>NUCLEOTIDE SEQUENCE</scope>
</reference>
<gene>
    <name evidence="2" type="ORF">Tci_042503</name>
</gene>
<organism evidence="2">
    <name type="scientific">Tanacetum cinerariifolium</name>
    <name type="common">Dalmatian daisy</name>
    <name type="synonym">Chrysanthemum cinerariifolium</name>
    <dbReference type="NCBI Taxonomy" id="118510"/>
    <lineage>
        <taxon>Eukaryota</taxon>
        <taxon>Viridiplantae</taxon>
        <taxon>Streptophyta</taxon>
        <taxon>Embryophyta</taxon>
        <taxon>Tracheophyta</taxon>
        <taxon>Spermatophyta</taxon>
        <taxon>Magnoliopsida</taxon>
        <taxon>eudicotyledons</taxon>
        <taxon>Gunneridae</taxon>
        <taxon>Pentapetalae</taxon>
        <taxon>asterids</taxon>
        <taxon>campanulids</taxon>
        <taxon>Asterales</taxon>
        <taxon>Asteraceae</taxon>
        <taxon>Asteroideae</taxon>
        <taxon>Anthemideae</taxon>
        <taxon>Anthemidinae</taxon>
        <taxon>Tanacetum</taxon>
    </lineage>
</organism>
<evidence type="ECO:0000313" key="2">
    <source>
        <dbReference type="EMBL" id="GEU70525.1"/>
    </source>
</evidence>
<name>A0A6L2ME98_TANCI</name>
<dbReference type="GO" id="GO:0003964">
    <property type="term" value="F:RNA-directed DNA polymerase activity"/>
    <property type="evidence" value="ECO:0007669"/>
    <property type="project" value="UniProtKB-KW"/>
</dbReference>
<dbReference type="InterPro" id="IPR021109">
    <property type="entry name" value="Peptidase_aspartic_dom_sf"/>
</dbReference>
<keyword evidence="2" id="KW-0548">Nucleotidyltransferase</keyword>
<keyword evidence="2" id="KW-0695">RNA-directed DNA polymerase</keyword>
<dbReference type="InterPro" id="IPR043128">
    <property type="entry name" value="Rev_trsase/Diguanyl_cyclase"/>
</dbReference>
<dbReference type="PANTHER" id="PTHR33067">
    <property type="entry name" value="RNA-DIRECTED DNA POLYMERASE-RELATED"/>
    <property type="match status" value="1"/>
</dbReference>